<dbReference type="Gene3D" id="3.30.310.50">
    <property type="entry name" value="Alpha-D-phosphohexomutase, C-terminal domain"/>
    <property type="match status" value="1"/>
</dbReference>
<evidence type="ECO:0000313" key="12">
    <source>
        <dbReference type="EMBL" id="GAU08036.1"/>
    </source>
</evidence>
<dbReference type="PRINTS" id="PR00509">
    <property type="entry name" value="PGMPMM"/>
</dbReference>
<keyword evidence="4 7" id="KW-0479">Metal-binding</keyword>
<evidence type="ECO:0000313" key="13">
    <source>
        <dbReference type="Proteomes" id="UP000095200"/>
    </source>
</evidence>
<evidence type="ECO:0000259" key="11">
    <source>
        <dbReference type="Pfam" id="PF02880"/>
    </source>
</evidence>
<dbReference type="Pfam" id="PF02879">
    <property type="entry name" value="PGM_PMM_II"/>
    <property type="match status" value="1"/>
</dbReference>
<reference evidence="13" key="1">
    <citation type="submission" date="2016-06" db="EMBL/GenBank/DDBJ databases">
        <title>Draft genome sequence of Desulfoplanes formicivorans strain Pf12B.</title>
        <authorList>
            <person name="Watanabe M."/>
            <person name="Kojima H."/>
            <person name="Fukui M."/>
        </authorList>
    </citation>
    <scope>NUCLEOTIDE SEQUENCE [LARGE SCALE GENOMIC DNA]</scope>
    <source>
        <strain evidence="13">Pf12B</strain>
    </source>
</reference>
<accession>A0A194AG23</accession>
<comment type="caution">
    <text evidence="12">The sequence shown here is derived from an EMBL/GenBank/DDBJ whole genome shotgun (WGS) entry which is preliminary data.</text>
</comment>
<dbReference type="InterPro" id="IPR005845">
    <property type="entry name" value="A-D-PHexomutase_a/b/a-II"/>
</dbReference>
<feature type="domain" description="Alpha-D-phosphohexomutase alpha/beta/alpha" evidence="10">
    <location>
        <begin position="153"/>
        <end position="250"/>
    </location>
</feature>
<feature type="domain" description="Alpha-D-phosphohexomutase C-terminal" evidence="8">
    <location>
        <begin position="371"/>
        <end position="442"/>
    </location>
</feature>
<evidence type="ECO:0000256" key="5">
    <source>
        <dbReference type="ARBA" id="ARBA00022842"/>
    </source>
</evidence>
<dbReference type="OrthoDB" id="9806956at2"/>
<dbReference type="GO" id="GO:0016868">
    <property type="term" value="F:intramolecular phosphotransferase activity"/>
    <property type="evidence" value="ECO:0007669"/>
    <property type="project" value="InterPro"/>
</dbReference>
<dbReference type="InterPro" id="IPR005846">
    <property type="entry name" value="A-D-PHexomutase_a/b/a-III"/>
</dbReference>
<evidence type="ECO:0000256" key="7">
    <source>
        <dbReference type="RuleBase" id="RU004326"/>
    </source>
</evidence>
<dbReference type="InterPro" id="IPR016066">
    <property type="entry name" value="A-D-PHexomutase_CS"/>
</dbReference>
<name>A0A194AG23_9BACT</name>
<dbReference type="CDD" id="cd03089">
    <property type="entry name" value="PMM_PGM"/>
    <property type="match status" value="1"/>
</dbReference>
<dbReference type="STRING" id="1592317.DPF_0737"/>
<dbReference type="GO" id="GO:0000287">
    <property type="term" value="F:magnesium ion binding"/>
    <property type="evidence" value="ECO:0007669"/>
    <property type="project" value="InterPro"/>
</dbReference>
<dbReference type="InterPro" id="IPR005844">
    <property type="entry name" value="A-D-PHexomutase_a/b/a-I"/>
</dbReference>
<proteinExistence type="inferred from homology"/>
<dbReference type="GO" id="GO:0005975">
    <property type="term" value="P:carbohydrate metabolic process"/>
    <property type="evidence" value="ECO:0007669"/>
    <property type="project" value="InterPro"/>
</dbReference>
<dbReference type="EMBL" id="BDFE01000008">
    <property type="protein sequence ID" value="GAU08036.1"/>
    <property type="molecule type" value="Genomic_DNA"/>
</dbReference>
<evidence type="ECO:0000259" key="8">
    <source>
        <dbReference type="Pfam" id="PF00408"/>
    </source>
</evidence>
<dbReference type="InterPro" id="IPR005843">
    <property type="entry name" value="A-D-PHexomutase_C"/>
</dbReference>
<feature type="domain" description="Alpha-D-phosphohexomutase alpha/beta/alpha" evidence="9">
    <location>
        <begin position="8"/>
        <end position="138"/>
    </location>
</feature>
<evidence type="ECO:0000256" key="3">
    <source>
        <dbReference type="ARBA" id="ARBA00022553"/>
    </source>
</evidence>
<dbReference type="RefSeq" id="WP_069857518.1">
    <property type="nucleotide sequence ID" value="NZ_BDFE01000008.1"/>
</dbReference>
<keyword evidence="3" id="KW-0597">Phosphoprotein</keyword>
<keyword evidence="5 7" id="KW-0460">Magnesium</keyword>
<keyword evidence="13" id="KW-1185">Reference proteome</keyword>
<feature type="domain" description="Alpha-D-phosphohexomutase alpha/beta/alpha" evidence="11">
    <location>
        <begin position="255"/>
        <end position="363"/>
    </location>
</feature>
<dbReference type="Pfam" id="PF00408">
    <property type="entry name" value="PGM_PMM_IV"/>
    <property type="match status" value="1"/>
</dbReference>
<dbReference type="PANTHER" id="PTHR43771:SF2">
    <property type="entry name" value="PHOSPHOMANNOMUTASE_PHOSPHOGLUCOMUTASE"/>
    <property type="match status" value="1"/>
</dbReference>
<dbReference type="SUPFAM" id="SSF53738">
    <property type="entry name" value="Phosphoglucomutase, first 3 domains"/>
    <property type="match status" value="3"/>
</dbReference>
<dbReference type="AlphaFoldDB" id="A0A194AG23"/>
<dbReference type="Pfam" id="PF02880">
    <property type="entry name" value="PGM_PMM_III"/>
    <property type="match status" value="1"/>
</dbReference>
<evidence type="ECO:0000259" key="10">
    <source>
        <dbReference type="Pfam" id="PF02879"/>
    </source>
</evidence>
<dbReference type="PANTHER" id="PTHR43771">
    <property type="entry name" value="PHOSPHOMANNOMUTASE"/>
    <property type="match status" value="1"/>
</dbReference>
<keyword evidence="6" id="KW-0413">Isomerase</keyword>
<dbReference type="InterPro" id="IPR036900">
    <property type="entry name" value="A-D-PHexomutase_C_sf"/>
</dbReference>
<dbReference type="Gene3D" id="3.40.120.10">
    <property type="entry name" value="Alpha-D-Glucose-1,6-Bisphosphate, subunit A, domain 3"/>
    <property type="match status" value="3"/>
</dbReference>
<dbReference type="InterPro" id="IPR016055">
    <property type="entry name" value="A-D-PHexomutase_a/b/a-I/II/III"/>
</dbReference>
<comment type="cofactor">
    <cofactor evidence="1">
        <name>Mg(2+)</name>
        <dbReference type="ChEBI" id="CHEBI:18420"/>
    </cofactor>
</comment>
<dbReference type="Pfam" id="PF02878">
    <property type="entry name" value="PGM_PMM_I"/>
    <property type="match status" value="1"/>
</dbReference>
<dbReference type="PROSITE" id="PS00710">
    <property type="entry name" value="PGM_PMM"/>
    <property type="match status" value="1"/>
</dbReference>
<gene>
    <name evidence="12" type="ORF">DPF_0737</name>
</gene>
<dbReference type="InterPro" id="IPR005841">
    <property type="entry name" value="Alpha-D-phosphohexomutase_SF"/>
</dbReference>
<organism evidence="12 13">
    <name type="scientific">Desulfoplanes formicivorans</name>
    <dbReference type="NCBI Taxonomy" id="1592317"/>
    <lineage>
        <taxon>Bacteria</taxon>
        <taxon>Pseudomonadati</taxon>
        <taxon>Thermodesulfobacteriota</taxon>
        <taxon>Desulfovibrionia</taxon>
        <taxon>Desulfovibrionales</taxon>
        <taxon>Desulfoplanaceae</taxon>
        <taxon>Desulfoplanes</taxon>
    </lineage>
</organism>
<evidence type="ECO:0000256" key="6">
    <source>
        <dbReference type="ARBA" id="ARBA00023235"/>
    </source>
</evidence>
<sequence length="457" mass="50962">MKPINQSIFRAYDIRGIVDKDFDEEWVETLGRACGTFFRNKGHQRAVVGHDCRHSSSRYQARMVQGLLDTGIHVTFINMVATPLFYYAVKKLGFHAGVMITASHNPKEFNGFKVWEGKSTVHTHDIQAIYSIMAQGDFIQGDGMATEMDIEPAYLDELASQTTLNRPIKVVVDGGNGSAGLVCAQLLERIGATVIPLYCEPDGSFPNHHPDPTVPENVRDLRKAVLEHGAALGIGLDGDGDRIGVIDEKGEIVYGDKLLAIYARDMLHNHPGATVIGEVKCSHLLFEDIAKHGGKPLMWKTGHSLIKAKMRETGALLAGEMSGHMFFADRFYGFDDALYAAQRLVEILGNKEQSALSTLLADWPVTYNTPEIRMECPEGIKFEVIRKAQTYFRQGFDMNDVDGVRLTFKDGWALLRASNTQPVLVLRFEAESQQRLAEIRKIIETPLQTWIKELSNP</sequence>
<evidence type="ECO:0000256" key="1">
    <source>
        <dbReference type="ARBA" id="ARBA00001946"/>
    </source>
</evidence>
<dbReference type="Proteomes" id="UP000095200">
    <property type="component" value="Unassembled WGS sequence"/>
</dbReference>
<comment type="similarity">
    <text evidence="2 7">Belongs to the phosphohexose mutase family.</text>
</comment>
<evidence type="ECO:0000256" key="2">
    <source>
        <dbReference type="ARBA" id="ARBA00010231"/>
    </source>
</evidence>
<evidence type="ECO:0000256" key="4">
    <source>
        <dbReference type="ARBA" id="ARBA00022723"/>
    </source>
</evidence>
<evidence type="ECO:0000259" key="9">
    <source>
        <dbReference type="Pfam" id="PF02878"/>
    </source>
</evidence>
<protein>
    <submittedName>
        <fullName evidence="12">Phosphomannomutase</fullName>
    </submittedName>
</protein>
<dbReference type="SUPFAM" id="SSF55957">
    <property type="entry name" value="Phosphoglucomutase, C-terminal domain"/>
    <property type="match status" value="1"/>
</dbReference>